<dbReference type="Proteomes" id="UP000586254">
    <property type="component" value="Unassembled WGS sequence"/>
</dbReference>
<feature type="region of interest" description="Disordered" evidence="1">
    <location>
        <begin position="236"/>
        <end position="270"/>
    </location>
</feature>
<dbReference type="EMBL" id="JACCKS010000038">
    <property type="protein sequence ID" value="NZA40230.1"/>
    <property type="molecule type" value="Genomic_DNA"/>
</dbReference>
<dbReference type="Pfam" id="PF10050">
    <property type="entry name" value="DUF2284"/>
    <property type="match status" value="1"/>
</dbReference>
<protein>
    <submittedName>
        <fullName evidence="2">DUF2284 domain-containing protein</fullName>
    </submittedName>
</protein>
<name>A0A853JWA4_9FIRM</name>
<dbReference type="AlphaFoldDB" id="A0A853JWA4"/>
<evidence type="ECO:0000313" key="2">
    <source>
        <dbReference type="EMBL" id="NZA40230.1"/>
    </source>
</evidence>
<comment type="caution">
    <text evidence="2">The sequence shown here is derived from an EMBL/GenBank/DDBJ whole genome shotgun (WGS) entry which is preliminary data.</text>
</comment>
<organism evidence="2 3">
    <name type="scientific">Eubacterium callanderi</name>
    <dbReference type="NCBI Taxonomy" id="53442"/>
    <lineage>
        <taxon>Bacteria</taxon>
        <taxon>Bacillati</taxon>
        <taxon>Bacillota</taxon>
        <taxon>Clostridia</taxon>
        <taxon>Eubacteriales</taxon>
        <taxon>Eubacteriaceae</taxon>
        <taxon>Eubacterium</taxon>
    </lineage>
</organism>
<gene>
    <name evidence="2" type="ORF">H0N91_19370</name>
</gene>
<reference evidence="2 3" key="1">
    <citation type="submission" date="2020-07" db="EMBL/GenBank/DDBJ databases">
        <title>Organ Donor 1.</title>
        <authorList>
            <person name="Marsh A.J."/>
            <person name="Azcarate-Peril M.A."/>
        </authorList>
    </citation>
    <scope>NUCLEOTIDE SEQUENCE [LARGE SCALE GENOMIC DNA]</scope>
    <source>
        <strain evidence="2 3">AMC0717</strain>
    </source>
</reference>
<evidence type="ECO:0000313" key="3">
    <source>
        <dbReference type="Proteomes" id="UP000586254"/>
    </source>
</evidence>
<proteinExistence type="predicted"/>
<accession>A0A853JWA4</accession>
<dbReference type="InterPro" id="IPR019271">
    <property type="entry name" value="DUF2284_metal-binding"/>
</dbReference>
<sequence>MIEIKKQAEPAKEFKGDTVIKSLMTLKRQLEDKRELFGIHEYAFAKTSDLLFSMGTRLLCEGNQCGHYGATWACPPAVGSYNSCVAKCRSYENVCLLSTVTDLKGQYDSRGWHRARMVHEAATAKSARLFRAHYPGALVLSTEGCIICDQCTYPDAPCRYPDQIFPSVEGYGIVVMDLASKTGLSYNNGPETVTYFSFVLFQSPFRKENRYEPDHFFHSFCRALASRFHRFRFPCPQGKIQRPKKKGSHSLLRPGWRHLPLSGHRPGKGD</sequence>
<evidence type="ECO:0000256" key="1">
    <source>
        <dbReference type="SAM" id="MobiDB-lite"/>
    </source>
</evidence>
<dbReference type="RefSeq" id="WP_180494276.1">
    <property type="nucleotide sequence ID" value="NZ_JACCKS010000038.1"/>
</dbReference>